<evidence type="ECO:0000313" key="4">
    <source>
        <dbReference type="Proteomes" id="UP000193067"/>
    </source>
</evidence>
<proteinExistence type="predicted"/>
<evidence type="ECO:0000259" key="2">
    <source>
        <dbReference type="Pfam" id="PF20149"/>
    </source>
</evidence>
<dbReference type="OrthoDB" id="2756226at2759"/>
<dbReference type="Proteomes" id="UP000193067">
    <property type="component" value="Unassembled WGS sequence"/>
</dbReference>
<reference evidence="3 4" key="1">
    <citation type="journal article" date="2015" name="Biotechnol. Biofuels">
        <title>Enhanced degradation of softwood versus hardwood by the white-rot fungus Pycnoporus coccineus.</title>
        <authorList>
            <person name="Couturier M."/>
            <person name="Navarro D."/>
            <person name="Chevret D."/>
            <person name="Henrissat B."/>
            <person name="Piumi F."/>
            <person name="Ruiz-Duenas F.J."/>
            <person name="Martinez A.T."/>
            <person name="Grigoriev I.V."/>
            <person name="Riley R."/>
            <person name="Lipzen A."/>
            <person name="Berrin J.G."/>
            <person name="Master E.R."/>
            <person name="Rosso M.N."/>
        </authorList>
    </citation>
    <scope>NUCLEOTIDE SEQUENCE [LARGE SCALE GENOMIC DNA]</scope>
    <source>
        <strain evidence="3 4">BRFM310</strain>
    </source>
</reference>
<feature type="compositionally biased region" description="Basic residues" evidence="1">
    <location>
        <begin position="119"/>
        <end position="133"/>
    </location>
</feature>
<dbReference type="InterPro" id="IPR045341">
    <property type="entry name" value="DUF6532"/>
</dbReference>
<feature type="region of interest" description="Disordered" evidence="1">
    <location>
        <begin position="83"/>
        <end position="235"/>
    </location>
</feature>
<feature type="compositionally biased region" description="Basic and acidic residues" evidence="1">
    <location>
        <begin position="90"/>
        <end position="102"/>
    </location>
</feature>
<gene>
    <name evidence="3" type="ORF">PYCCODRAFT_1421659</name>
</gene>
<feature type="compositionally biased region" description="Basic and acidic residues" evidence="1">
    <location>
        <begin position="135"/>
        <end position="144"/>
    </location>
</feature>
<feature type="domain" description="DUF6532" evidence="2">
    <location>
        <begin position="272"/>
        <end position="451"/>
    </location>
</feature>
<protein>
    <recommendedName>
        <fullName evidence="2">DUF6532 domain-containing protein</fullName>
    </recommendedName>
</protein>
<feature type="compositionally biased region" description="Polar residues" evidence="1">
    <location>
        <begin position="162"/>
        <end position="171"/>
    </location>
</feature>
<sequence>MSLTKKFKMALHTVVGATEKKQTSPNLHQSLFVKHAVRPLILHHRQDTTSHLSAMKMARRAAAQSLQKTAIIWMPMNIPKMIPSWSRSSGDNDPHSTGEDKGTTSNKKTRHSVTDAGHKQPKKKRRHDTHSRHLPSNERSDRQQASRKLSSSRAPYLDGQNELPSPQQQKLQHVRKRQRGPEEVPVWSDSTSVLTQCDDPQPDKESTPLTSKKRRKAIGGTLGTDPLDGTRSPSWRSERELDNEHINLVYQKGSRLGILDQRPQVKKVLNAAIVVCQANLLIRNAFPDGAEKYNVLARNALIGSANDLNCGDLVKRLKSDDDYAFALAAIPVDMIPLFRTRAQEAVDGAIRATYNLSPGDVGHVNWLLKGCRYIYPHDYKKDKFSGSEPYTLPIFVDGIRATYFKTPKSFGWKVVHRFTSSLPDKPEEKEIPAPLLALISTAVFAAIDDYRFNPYEASSLYNAVCGRGVGMGPHTGDSDDDLAFLNIRQKSGS</sequence>
<organism evidence="3 4">
    <name type="scientific">Trametes coccinea (strain BRFM310)</name>
    <name type="common">Pycnoporus coccineus</name>
    <dbReference type="NCBI Taxonomy" id="1353009"/>
    <lineage>
        <taxon>Eukaryota</taxon>
        <taxon>Fungi</taxon>
        <taxon>Dikarya</taxon>
        <taxon>Basidiomycota</taxon>
        <taxon>Agaricomycotina</taxon>
        <taxon>Agaricomycetes</taxon>
        <taxon>Polyporales</taxon>
        <taxon>Polyporaceae</taxon>
        <taxon>Trametes</taxon>
    </lineage>
</organism>
<accession>A0A1Y2J2V1</accession>
<evidence type="ECO:0000313" key="3">
    <source>
        <dbReference type="EMBL" id="OSD07738.1"/>
    </source>
</evidence>
<evidence type="ECO:0000256" key="1">
    <source>
        <dbReference type="SAM" id="MobiDB-lite"/>
    </source>
</evidence>
<dbReference type="AlphaFoldDB" id="A0A1Y2J2V1"/>
<keyword evidence="4" id="KW-1185">Reference proteome</keyword>
<dbReference type="EMBL" id="KZ084087">
    <property type="protein sequence ID" value="OSD07738.1"/>
    <property type="molecule type" value="Genomic_DNA"/>
</dbReference>
<dbReference type="Pfam" id="PF20149">
    <property type="entry name" value="DUF6532"/>
    <property type="match status" value="1"/>
</dbReference>
<name>A0A1Y2J2V1_TRAC3</name>
<dbReference type="STRING" id="1353009.A0A1Y2J2V1"/>